<dbReference type="Gene3D" id="3.90.640.10">
    <property type="entry name" value="Actin, Chain A, domain 4"/>
    <property type="match status" value="1"/>
</dbReference>
<evidence type="ECO:0000313" key="3">
    <source>
        <dbReference type="Proteomes" id="UP000054498"/>
    </source>
</evidence>
<dbReference type="STRING" id="145388.A0A0D2MW33"/>
<dbReference type="GeneID" id="25729098"/>
<dbReference type="Proteomes" id="UP000054498">
    <property type="component" value="Unassembled WGS sequence"/>
</dbReference>
<dbReference type="EMBL" id="KK100332">
    <property type="protein sequence ID" value="KIZ06770.1"/>
    <property type="molecule type" value="Genomic_DNA"/>
</dbReference>
<protein>
    <submittedName>
        <fullName evidence="2">Actin-related protein 4</fullName>
    </submittedName>
</protein>
<dbReference type="InterPro" id="IPR004000">
    <property type="entry name" value="Actin"/>
</dbReference>
<comment type="similarity">
    <text evidence="1">Belongs to the actin family.</text>
</comment>
<organism evidence="2 3">
    <name type="scientific">Monoraphidium neglectum</name>
    <dbReference type="NCBI Taxonomy" id="145388"/>
    <lineage>
        <taxon>Eukaryota</taxon>
        <taxon>Viridiplantae</taxon>
        <taxon>Chlorophyta</taxon>
        <taxon>core chlorophytes</taxon>
        <taxon>Chlorophyceae</taxon>
        <taxon>CS clade</taxon>
        <taxon>Sphaeropleales</taxon>
        <taxon>Selenastraceae</taxon>
        <taxon>Monoraphidium</taxon>
    </lineage>
</organism>
<sequence length="263" mass="28858">MLAAVHEGFVLNKSVARTALGGALLTKCMQKVLEKELESKGSKLMARHMFKRVPIPDFAQYETVVEANTNITASYDAWGLEQVAQDAKESLCKASDTTFNDQEGASMPYALYELPDGTELNIGPDRFRVTETLFSTARVSSFPGMDNDPLVLGRQLLSWPAMVKNAIDGCDGDVRREFWSSIVLTGGTSLTPNVRERLERELTALAPGGTKVKVNAPVNPTEKRFATWIGGSILSSLGSFQQMWMSKAEFEEHGAGLIHRKSP</sequence>
<dbReference type="KEGG" id="mng:MNEG_1180"/>
<dbReference type="Gene3D" id="3.30.420.40">
    <property type="match status" value="2"/>
</dbReference>
<dbReference type="PANTHER" id="PTHR11937">
    <property type="entry name" value="ACTIN"/>
    <property type="match status" value="1"/>
</dbReference>
<evidence type="ECO:0000313" key="2">
    <source>
        <dbReference type="EMBL" id="KIZ06770.1"/>
    </source>
</evidence>
<dbReference type="Pfam" id="PF00022">
    <property type="entry name" value="Actin"/>
    <property type="match status" value="1"/>
</dbReference>
<dbReference type="OrthoDB" id="5132116at2759"/>
<keyword evidence="3" id="KW-1185">Reference proteome</keyword>
<gene>
    <name evidence="2" type="ORF">MNEG_1180</name>
</gene>
<dbReference type="RefSeq" id="XP_013905789.1">
    <property type="nucleotide sequence ID" value="XM_014050335.1"/>
</dbReference>
<accession>A0A0D2MW33</accession>
<dbReference type="InterPro" id="IPR043129">
    <property type="entry name" value="ATPase_NBD"/>
</dbReference>
<evidence type="ECO:0000256" key="1">
    <source>
        <dbReference type="RuleBase" id="RU000487"/>
    </source>
</evidence>
<name>A0A0D2MW33_9CHLO</name>
<dbReference type="SMART" id="SM00268">
    <property type="entry name" value="ACTIN"/>
    <property type="match status" value="1"/>
</dbReference>
<proteinExistence type="inferred from homology"/>
<dbReference type="SUPFAM" id="SSF53067">
    <property type="entry name" value="Actin-like ATPase domain"/>
    <property type="match status" value="1"/>
</dbReference>
<reference evidence="2 3" key="1">
    <citation type="journal article" date="2013" name="BMC Genomics">
        <title>Reconstruction of the lipid metabolism for the microalga Monoraphidium neglectum from its genome sequence reveals characteristics suitable for biofuel production.</title>
        <authorList>
            <person name="Bogen C."/>
            <person name="Al-Dilaimi A."/>
            <person name="Albersmeier A."/>
            <person name="Wichmann J."/>
            <person name="Grundmann M."/>
            <person name="Rupp O."/>
            <person name="Lauersen K.J."/>
            <person name="Blifernez-Klassen O."/>
            <person name="Kalinowski J."/>
            <person name="Goesmann A."/>
            <person name="Mussgnug J.H."/>
            <person name="Kruse O."/>
        </authorList>
    </citation>
    <scope>NUCLEOTIDE SEQUENCE [LARGE SCALE GENOMIC DNA]</scope>
    <source>
        <strain evidence="2 3">SAG 48.87</strain>
    </source>
</reference>
<dbReference type="FunFam" id="3.30.420.40:FF:000058">
    <property type="entry name" value="Putative actin-related protein 5"/>
    <property type="match status" value="1"/>
</dbReference>
<dbReference type="AlphaFoldDB" id="A0A0D2MW33"/>